<reference evidence="3" key="1">
    <citation type="submission" date="2021-02" db="EMBL/GenBank/DDBJ databases">
        <authorList>
            <person name="Nowell W R."/>
        </authorList>
    </citation>
    <scope>NUCLEOTIDE SEQUENCE</scope>
</reference>
<name>A0A8S2J193_9BILA</name>
<evidence type="ECO:0000313" key="2">
    <source>
        <dbReference type="EMBL" id="CAF1020964.1"/>
    </source>
</evidence>
<evidence type="ECO:0000313" key="3">
    <source>
        <dbReference type="EMBL" id="CAF3789588.1"/>
    </source>
</evidence>
<gene>
    <name evidence="2" type="ORF">OVA965_LOCUS15503</name>
    <name evidence="3" type="ORF">TMI583_LOCUS15510</name>
</gene>
<dbReference type="AlphaFoldDB" id="A0A8S2J193"/>
<comment type="caution">
    <text evidence="3">The sequence shown here is derived from an EMBL/GenBank/DDBJ whole genome shotgun (WGS) entry which is preliminary data.</text>
</comment>
<dbReference type="EMBL" id="CAJOBA010006996">
    <property type="protein sequence ID" value="CAF3789588.1"/>
    <property type="molecule type" value="Genomic_DNA"/>
</dbReference>
<sequence>MTLVEDYLDLGHCIVMDNYYYSPKLYIELVKQKTDAVGTVRFSRRGLSINFRHIKLEKNEGIVRYYKKVLALKWLDKKYVNMLLTYHKDDITIIHKRGTQIEKPTCVHEYNVTRGGIDLTDQQIAPYCLPRKRMKKYYKKIFMILLNLAILNSYHLYKIQTQQTNDNMMTQLQFCIALARSLLKYNLHDHLPNQVVRRG</sequence>
<accession>A0A8S2J193</accession>
<dbReference type="PANTHER" id="PTHR46599:SF3">
    <property type="entry name" value="PIGGYBAC TRANSPOSABLE ELEMENT-DERIVED PROTEIN 4"/>
    <property type="match status" value="1"/>
</dbReference>
<dbReference type="InterPro" id="IPR029526">
    <property type="entry name" value="PGBD"/>
</dbReference>
<dbReference type="Proteomes" id="UP000677228">
    <property type="component" value="Unassembled WGS sequence"/>
</dbReference>
<dbReference type="Proteomes" id="UP000682733">
    <property type="component" value="Unassembled WGS sequence"/>
</dbReference>
<evidence type="ECO:0000259" key="1">
    <source>
        <dbReference type="Pfam" id="PF13843"/>
    </source>
</evidence>
<dbReference type="Pfam" id="PF13843">
    <property type="entry name" value="DDE_Tnp_1_7"/>
    <property type="match status" value="1"/>
</dbReference>
<protein>
    <recommendedName>
        <fullName evidence="1">PiggyBac transposable element-derived protein domain-containing protein</fullName>
    </recommendedName>
</protein>
<dbReference type="EMBL" id="CAJNOK010006987">
    <property type="protein sequence ID" value="CAF1020964.1"/>
    <property type="molecule type" value="Genomic_DNA"/>
</dbReference>
<feature type="domain" description="PiggyBac transposable element-derived protein" evidence="1">
    <location>
        <begin position="1"/>
        <end position="154"/>
    </location>
</feature>
<proteinExistence type="predicted"/>
<dbReference type="PANTHER" id="PTHR46599">
    <property type="entry name" value="PIGGYBAC TRANSPOSABLE ELEMENT-DERIVED PROTEIN 4"/>
    <property type="match status" value="1"/>
</dbReference>
<organism evidence="3 4">
    <name type="scientific">Didymodactylos carnosus</name>
    <dbReference type="NCBI Taxonomy" id="1234261"/>
    <lineage>
        <taxon>Eukaryota</taxon>
        <taxon>Metazoa</taxon>
        <taxon>Spiralia</taxon>
        <taxon>Gnathifera</taxon>
        <taxon>Rotifera</taxon>
        <taxon>Eurotatoria</taxon>
        <taxon>Bdelloidea</taxon>
        <taxon>Philodinida</taxon>
        <taxon>Philodinidae</taxon>
        <taxon>Didymodactylos</taxon>
    </lineage>
</organism>
<evidence type="ECO:0000313" key="4">
    <source>
        <dbReference type="Proteomes" id="UP000682733"/>
    </source>
</evidence>